<dbReference type="OrthoDB" id="21204at2759"/>
<dbReference type="Proteomes" id="UP000726737">
    <property type="component" value="Unassembled WGS sequence"/>
</dbReference>
<dbReference type="InterPro" id="IPR052256">
    <property type="entry name" value="E3_ubiquitin-ligase_CHFR"/>
</dbReference>
<dbReference type="GO" id="GO:0004842">
    <property type="term" value="F:ubiquitin-protein transferase activity"/>
    <property type="evidence" value="ECO:0007669"/>
    <property type="project" value="TreeGrafter"/>
</dbReference>
<dbReference type="Gene3D" id="2.60.200.20">
    <property type="match status" value="1"/>
</dbReference>
<evidence type="ECO:0000256" key="1">
    <source>
        <dbReference type="ARBA" id="ARBA00022723"/>
    </source>
</evidence>
<evidence type="ECO:0000259" key="5">
    <source>
        <dbReference type="PROSITE" id="PS50006"/>
    </source>
</evidence>
<dbReference type="InterPro" id="IPR000253">
    <property type="entry name" value="FHA_dom"/>
</dbReference>
<feature type="domain" description="FHA" evidence="5">
    <location>
        <begin position="31"/>
        <end position="83"/>
    </location>
</feature>
<dbReference type="InterPro" id="IPR013083">
    <property type="entry name" value="Znf_RING/FYVE/PHD"/>
</dbReference>
<dbReference type="PROSITE" id="PS50006">
    <property type="entry name" value="FHA_DOMAIN"/>
    <property type="match status" value="1"/>
</dbReference>
<dbReference type="GO" id="GO:0016567">
    <property type="term" value="P:protein ubiquitination"/>
    <property type="evidence" value="ECO:0007669"/>
    <property type="project" value="TreeGrafter"/>
</dbReference>
<evidence type="ECO:0000256" key="3">
    <source>
        <dbReference type="ARBA" id="ARBA00022833"/>
    </source>
</evidence>
<dbReference type="PANTHER" id="PTHR16079">
    <property type="entry name" value="UBIQUITIN LIGASE PROTEIN CHFR"/>
    <property type="match status" value="1"/>
</dbReference>
<feature type="region of interest" description="Disordered" evidence="4">
    <location>
        <begin position="232"/>
        <end position="279"/>
    </location>
</feature>
<reference evidence="6" key="1">
    <citation type="journal article" date="2020" name="Fungal Divers.">
        <title>Resolving the Mortierellaceae phylogeny through synthesis of multi-gene phylogenetics and phylogenomics.</title>
        <authorList>
            <person name="Vandepol N."/>
            <person name="Liber J."/>
            <person name="Desiro A."/>
            <person name="Na H."/>
            <person name="Kennedy M."/>
            <person name="Barry K."/>
            <person name="Grigoriev I.V."/>
            <person name="Miller A.N."/>
            <person name="O'Donnell K."/>
            <person name="Stajich J.E."/>
            <person name="Bonito G."/>
        </authorList>
    </citation>
    <scope>NUCLEOTIDE SEQUENCE</scope>
    <source>
        <strain evidence="6">KOD948</strain>
    </source>
</reference>
<name>A0A9P6TWY4_9FUNG</name>
<dbReference type="SUPFAM" id="SSF49879">
    <property type="entry name" value="SMAD/FHA domain"/>
    <property type="match status" value="1"/>
</dbReference>
<dbReference type="InterPro" id="IPR001841">
    <property type="entry name" value="Znf_RING"/>
</dbReference>
<organism evidence="6 7">
    <name type="scientific">Mortierella polycephala</name>
    <dbReference type="NCBI Taxonomy" id="41804"/>
    <lineage>
        <taxon>Eukaryota</taxon>
        <taxon>Fungi</taxon>
        <taxon>Fungi incertae sedis</taxon>
        <taxon>Mucoromycota</taxon>
        <taxon>Mortierellomycotina</taxon>
        <taxon>Mortierellomycetes</taxon>
        <taxon>Mortierellales</taxon>
        <taxon>Mortierellaceae</taxon>
        <taxon>Mortierella</taxon>
    </lineage>
</organism>
<dbReference type="GO" id="GO:0008270">
    <property type="term" value="F:zinc ion binding"/>
    <property type="evidence" value="ECO:0007669"/>
    <property type="project" value="UniProtKB-KW"/>
</dbReference>
<accession>A0A9P6TWY4</accession>
<proteinExistence type="predicted"/>
<keyword evidence="2" id="KW-0863">Zinc-finger</keyword>
<feature type="compositionally biased region" description="Basic and acidic residues" evidence="4">
    <location>
        <begin position="125"/>
        <end position="137"/>
    </location>
</feature>
<dbReference type="PANTHER" id="PTHR16079:SF4">
    <property type="entry name" value="E3 UBIQUITIN-PROTEIN LIGASE CHFR"/>
    <property type="match status" value="1"/>
</dbReference>
<feature type="region of interest" description="Disordered" evidence="4">
    <location>
        <begin position="125"/>
        <end position="172"/>
    </location>
</feature>
<dbReference type="Pfam" id="PF13445">
    <property type="entry name" value="zf-RING_UBOX"/>
    <property type="match status" value="1"/>
</dbReference>
<dbReference type="InterPro" id="IPR027370">
    <property type="entry name" value="Znf-RING_euk"/>
</dbReference>
<evidence type="ECO:0000313" key="6">
    <source>
        <dbReference type="EMBL" id="KAG0250095.1"/>
    </source>
</evidence>
<dbReference type="AlphaFoldDB" id="A0A9P6TWY4"/>
<dbReference type="Gene3D" id="3.30.40.10">
    <property type="entry name" value="Zinc/RING finger domain, C3HC4 (zinc finger)"/>
    <property type="match status" value="1"/>
</dbReference>
<evidence type="ECO:0000256" key="2">
    <source>
        <dbReference type="ARBA" id="ARBA00022771"/>
    </source>
</evidence>
<dbReference type="GO" id="GO:0006511">
    <property type="term" value="P:ubiquitin-dependent protein catabolic process"/>
    <property type="evidence" value="ECO:0007669"/>
    <property type="project" value="TreeGrafter"/>
</dbReference>
<dbReference type="SMART" id="SM00184">
    <property type="entry name" value="RING"/>
    <property type="match status" value="1"/>
</dbReference>
<dbReference type="Pfam" id="PF00498">
    <property type="entry name" value="FHA"/>
    <property type="match status" value="1"/>
</dbReference>
<feature type="compositionally biased region" description="Acidic residues" evidence="4">
    <location>
        <begin position="257"/>
        <end position="271"/>
    </location>
</feature>
<keyword evidence="3" id="KW-0862">Zinc</keyword>
<comment type="caution">
    <text evidence="6">The sequence shown here is derived from an EMBL/GenBank/DDBJ whole genome shotgun (WGS) entry which is preliminary data.</text>
</comment>
<evidence type="ECO:0000256" key="4">
    <source>
        <dbReference type="SAM" id="MobiDB-lite"/>
    </source>
</evidence>
<dbReference type="SUPFAM" id="SSF57850">
    <property type="entry name" value="RING/U-box"/>
    <property type="match status" value="1"/>
</dbReference>
<gene>
    <name evidence="6" type="ORF">BG011_008651</name>
</gene>
<dbReference type="EMBL" id="JAAAJA010000724">
    <property type="protein sequence ID" value="KAG0250095.1"/>
    <property type="molecule type" value="Genomic_DNA"/>
</dbReference>
<feature type="region of interest" description="Disordered" evidence="4">
    <location>
        <begin position="1"/>
        <end position="27"/>
    </location>
</feature>
<dbReference type="GO" id="GO:0005634">
    <property type="term" value="C:nucleus"/>
    <property type="evidence" value="ECO:0007669"/>
    <property type="project" value="TreeGrafter"/>
</dbReference>
<evidence type="ECO:0000313" key="7">
    <source>
        <dbReference type="Proteomes" id="UP000726737"/>
    </source>
</evidence>
<feature type="compositionally biased region" description="Acidic residues" evidence="4">
    <location>
        <begin position="12"/>
        <end position="26"/>
    </location>
</feature>
<protein>
    <recommendedName>
        <fullName evidence="5">FHA domain-containing protein</fullName>
    </recommendedName>
</protein>
<sequence length="343" mass="38862">MSDASEAPTLTLEDDIQDLPEDEDVQEKDTDVAVVSLISLSPSFKSITLTKNKTILGRNLDMDAAIWIKDTSSNGVWVNENRLVKNEPTKIVNKDIITFASKSVRPNGDTPVYVLIDERKKSTFKDQQQENAKRINEELGIDSSAENSELPEKKKQKTEVNTADSEDKENEESAFEKEFECGICHEIMHKALVLQPCLHSFCRECFTMTKRDFKLNNLITLFIKGRPHLARDDVEDDGAGSDSSNVVLGNRRNRYSDDDDDDDDEYSDDENDGRNVRLPPGFNGLPPTCPCCDPNNTLGYIIWLVAIFNLGTPSAQVAEFIYQFFRKPRRTQLRIAFDVRKQV</sequence>
<keyword evidence="1" id="KW-0479">Metal-binding</keyword>
<keyword evidence="7" id="KW-1185">Reference proteome</keyword>
<dbReference type="InterPro" id="IPR008984">
    <property type="entry name" value="SMAD_FHA_dom_sf"/>
</dbReference>